<organism evidence="1">
    <name type="scientific">Bifidobacterium dentium</name>
    <dbReference type="NCBI Taxonomy" id="1689"/>
    <lineage>
        <taxon>Bacteria</taxon>
        <taxon>Bacillati</taxon>
        <taxon>Actinomycetota</taxon>
        <taxon>Actinomycetes</taxon>
        <taxon>Bifidobacteriales</taxon>
        <taxon>Bifidobacteriaceae</taxon>
        <taxon>Bifidobacterium</taxon>
    </lineage>
</organism>
<evidence type="ECO:0000313" key="1">
    <source>
        <dbReference type="EMBL" id="VYS97258.1"/>
    </source>
</evidence>
<sequence>MPLAPPGTPQAAPSHFKIHPGGLTCGTTAQLPCGIIEYASRIGFGAYSLRQHTIDAFAGQFRHRSPAPHKTGGAIAHRGLCIGLIIDKPHSSQPFDDIINHIGQIALAQKSFPQSP</sequence>
<dbReference type="AlphaFoldDB" id="A0A6N2SXH8"/>
<proteinExistence type="predicted"/>
<dbReference type="EMBL" id="CACRSP010000003">
    <property type="protein sequence ID" value="VYS97258.1"/>
    <property type="molecule type" value="Genomic_DNA"/>
</dbReference>
<protein>
    <submittedName>
        <fullName evidence="1">Uncharacterized protein</fullName>
    </submittedName>
</protein>
<gene>
    <name evidence="1" type="ORF">BDLFYP24_01703</name>
</gene>
<accession>A0A6N2SXH8</accession>
<reference evidence="1" key="1">
    <citation type="submission" date="2019-11" db="EMBL/GenBank/DDBJ databases">
        <authorList>
            <person name="Feng L."/>
        </authorList>
    </citation>
    <scope>NUCLEOTIDE SEQUENCE</scope>
    <source>
        <strain evidence="1">BdentiumLFYP24</strain>
    </source>
</reference>
<name>A0A6N2SXH8_9BIFI</name>